<evidence type="ECO:0000313" key="2">
    <source>
        <dbReference type="EMBL" id="KAH0776457.1"/>
    </source>
</evidence>
<keyword evidence="3" id="KW-1185">Reference proteome</keyword>
<comment type="caution">
    <text evidence="2">The sequence shown here is derived from an EMBL/GenBank/DDBJ whole genome shotgun (WGS) entry which is preliminary data.</text>
</comment>
<protein>
    <submittedName>
        <fullName evidence="2">Uncharacterized protein</fullName>
    </submittedName>
</protein>
<sequence>MNKDDNELEELLQIKRDSLNGSQAKRTRDSNNVDPDPTEKVNEYVEPEEGHGLFDNVELEDAIQLENEDSKNKEEETDQP</sequence>
<feature type="compositionally biased region" description="Acidic residues" evidence="1">
    <location>
        <begin position="1"/>
        <end position="10"/>
    </location>
</feature>
<reference evidence="2 3" key="1">
    <citation type="journal article" date="2021" name="bioRxiv">
        <title>Chromosome-scale and haplotype-resolved genome assembly of a tetraploid potato cultivar.</title>
        <authorList>
            <person name="Sun H."/>
            <person name="Jiao W.-B."/>
            <person name="Krause K."/>
            <person name="Campoy J.A."/>
            <person name="Goel M."/>
            <person name="Folz-Donahue K."/>
            <person name="Kukat C."/>
            <person name="Huettel B."/>
            <person name="Schneeberger K."/>
        </authorList>
    </citation>
    <scope>NUCLEOTIDE SEQUENCE [LARGE SCALE GENOMIC DNA]</scope>
    <source>
        <strain evidence="2">SolTubOtavaFocal</strain>
        <tissue evidence="2">Leaves</tissue>
    </source>
</reference>
<accession>A0ABQ7W6V8</accession>
<feature type="compositionally biased region" description="Acidic residues" evidence="1">
    <location>
        <begin position="57"/>
        <end position="67"/>
    </location>
</feature>
<evidence type="ECO:0000313" key="3">
    <source>
        <dbReference type="Proteomes" id="UP000826656"/>
    </source>
</evidence>
<organism evidence="2 3">
    <name type="scientific">Solanum tuberosum</name>
    <name type="common">Potato</name>
    <dbReference type="NCBI Taxonomy" id="4113"/>
    <lineage>
        <taxon>Eukaryota</taxon>
        <taxon>Viridiplantae</taxon>
        <taxon>Streptophyta</taxon>
        <taxon>Embryophyta</taxon>
        <taxon>Tracheophyta</taxon>
        <taxon>Spermatophyta</taxon>
        <taxon>Magnoliopsida</taxon>
        <taxon>eudicotyledons</taxon>
        <taxon>Gunneridae</taxon>
        <taxon>Pentapetalae</taxon>
        <taxon>asterids</taxon>
        <taxon>lamiids</taxon>
        <taxon>Solanales</taxon>
        <taxon>Solanaceae</taxon>
        <taxon>Solanoideae</taxon>
        <taxon>Solaneae</taxon>
        <taxon>Solanum</taxon>
    </lineage>
</organism>
<dbReference type="EMBL" id="JAIVGD010000003">
    <property type="protein sequence ID" value="KAH0776457.1"/>
    <property type="molecule type" value="Genomic_DNA"/>
</dbReference>
<evidence type="ECO:0000256" key="1">
    <source>
        <dbReference type="SAM" id="MobiDB-lite"/>
    </source>
</evidence>
<dbReference type="Proteomes" id="UP000826656">
    <property type="component" value="Unassembled WGS sequence"/>
</dbReference>
<name>A0ABQ7W6V8_SOLTU</name>
<feature type="region of interest" description="Disordered" evidence="1">
    <location>
        <begin position="1"/>
        <end position="80"/>
    </location>
</feature>
<proteinExistence type="predicted"/>
<feature type="compositionally biased region" description="Basic and acidic residues" evidence="1">
    <location>
        <begin position="26"/>
        <end position="52"/>
    </location>
</feature>
<gene>
    <name evidence="2" type="ORF">KY290_007868</name>
</gene>